<keyword evidence="3" id="KW-0611">Plant defense</keyword>
<dbReference type="Gene3D" id="3.40.50.300">
    <property type="entry name" value="P-loop containing nucleotide triphosphate hydrolases"/>
    <property type="match status" value="1"/>
</dbReference>
<dbReference type="InterPro" id="IPR042197">
    <property type="entry name" value="Apaf_helical"/>
</dbReference>
<feature type="domain" description="NB-ARC" evidence="5">
    <location>
        <begin position="156"/>
        <end position="314"/>
    </location>
</feature>
<dbReference type="Pfam" id="PF00931">
    <property type="entry name" value="NB-ARC"/>
    <property type="match status" value="1"/>
</dbReference>
<accession>A0A072TTQ8</accession>
<dbReference type="InterPro" id="IPR027417">
    <property type="entry name" value="P-loop_NTPase"/>
</dbReference>
<dbReference type="SUPFAM" id="SSF52047">
    <property type="entry name" value="RNI-like"/>
    <property type="match status" value="1"/>
</dbReference>
<dbReference type="PANTHER" id="PTHR33463">
    <property type="entry name" value="NB-ARC DOMAIN-CONTAINING PROTEIN-RELATED"/>
    <property type="match status" value="1"/>
</dbReference>
<organism evidence="7 9">
    <name type="scientific">Medicago truncatula</name>
    <name type="common">Barrel medic</name>
    <name type="synonym">Medicago tribuloides</name>
    <dbReference type="NCBI Taxonomy" id="3880"/>
    <lineage>
        <taxon>Eukaryota</taxon>
        <taxon>Viridiplantae</taxon>
        <taxon>Streptophyta</taxon>
        <taxon>Embryophyta</taxon>
        <taxon>Tracheophyta</taxon>
        <taxon>Spermatophyta</taxon>
        <taxon>Magnoliopsida</taxon>
        <taxon>eudicotyledons</taxon>
        <taxon>Gunneridae</taxon>
        <taxon>Pentapetalae</taxon>
        <taxon>rosids</taxon>
        <taxon>fabids</taxon>
        <taxon>Fabales</taxon>
        <taxon>Fabaceae</taxon>
        <taxon>Papilionoideae</taxon>
        <taxon>50 kb inversion clade</taxon>
        <taxon>NPAAA clade</taxon>
        <taxon>Hologalegina</taxon>
        <taxon>IRL clade</taxon>
        <taxon>Trifolieae</taxon>
        <taxon>Medicago</taxon>
    </lineage>
</organism>
<dbReference type="PRINTS" id="PR00364">
    <property type="entry name" value="DISEASERSIST"/>
</dbReference>
<dbReference type="InterPro" id="IPR002182">
    <property type="entry name" value="NB-ARC"/>
</dbReference>
<evidence type="ECO:0000313" key="7">
    <source>
        <dbReference type="EMBL" id="KEH16920.1"/>
    </source>
</evidence>
<reference evidence="7 9" key="2">
    <citation type="journal article" date="2014" name="BMC Genomics">
        <title>An improved genome release (version Mt4.0) for the model legume Medicago truncatula.</title>
        <authorList>
            <person name="Tang H."/>
            <person name="Krishnakumar V."/>
            <person name="Bidwell S."/>
            <person name="Rosen B."/>
            <person name="Chan A."/>
            <person name="Zhou S."/>
            <person name="Gentzbittel L."/>
            <person name="Childs K.L."/>
            <person name="Yandell M."/>
            <person name="Gundlach H."/>
            <person name="Mayer K.F."/>
            <person name="Schwartz D.C."/>
            <person name="Town C.D."/>
        </authorList>
    </citation>
    <scope>GENOME REANNOTATION</scope>
    <source>
        <strain evidence="7">A17</strain>
        <strain evidence="8 9">cv. Jemalong A17</strain>
    </source>
</reference>
<dbReference type="EMBL" id="KL402792">
    <property type="protein sequence ID" value="KEH16920.1"/>
    <property type="molecule type" value="Genomic_DNA"/>
</dbReference>
<dbReference type="FunFam" id="3.40.50.300:FF:001091">
    <property type="entry name" value="Probable disease resistance protein At1g61300"/>
    <property type="match status" value="1"/>
</dbReference>
<evidence type="ECO:0000256" key="3">
    <source>
        <dbReference type="ARBA" id="ARBA00022821"/>
    </source>
</evidence>
<proteinExistence type="inferred from homology"/>
<dbReference type="GO" id="GO:0005524">
    <property type="term" value="F:ATP binding"/>
    <property type="evidence" value="ECO:0007669"/>
    <property type="project" value="UniProtKB-KW"/>
</dbReference>
<dbReference type="PANTHER" id="PTHR33463:SF105">
    <property type="entry name" value="AND NB-ARC DOMAIN DISEASE RESISTANCE PROTEIN, PUTATIVE-RELATED"/>
    <property type="match status" value="1"/>
</dbReference>
<name>A0A072TTQ8_MEDTR</name>
<dbReference type="Proteomes" id="UP000002051">
    <property type="component" value="Unassembled WGS sequence"/>
</dbReference>
<evidence type="ECO:0000256" key="1">
    <source>
        <dbReference type="ARBA" id="ARBA00008894"/>
    </source>
</evidence>
<evidence type="ECO:0000313" key="8">
    <source>
        <dbReference type="EnsemblPlants" id="KEH16920"/>
    </source>
</evidence>
<evidence type="ECO:0000313" key="9">
    <source>
        <dbReference type="Proteomes" id="UP000002051"/>
    </source>
</evidence>
<reference evidence="7 9" key="1">
    <citation type="journal article" date="2011" name="Nature">
        <title>The Medicago genome provides insight into the evolution of rhizobial symbioses.</title>
        <authorList>
            <person name="Young N.D."/>
            <person name="Debelle F."/>
            <person name="Oldroyd G.E."/>
            <person name="Geurts R."/>
            <person name="Cannon S.B."/>
            <person name="Udvardi M.K."/>
            <person name="Benedito V.A."/>
            <person name="Mayer K.F."/>
            <person name="Gouzy J."/>
            <person name="Schoof H."/>
            <person name="Van de Peer Y."/>
            <person name="Proost S."/>
            <person name="Cook D.R."/>
            <person name="Meyers B.C."/>
            <person name="Spannagl M."/>
            <person name="Cheung F."/>
            <person name="De Mita S."/>
            <person name="Krishnakumar V."/>
            <person name="Gundlach H."/>
            <person name="Zhou S."/>
            <person name="Mudge J."/>
            <person name="Bharti A.K."/>
            <person name="Murray J.D."/>
            <person name="Naoumkina M.A."/>
            <person name="Rosen B."/>
            <person name="Silverstein K.A."/>
            <person name="Tang H."/>
            <person name="Rombauts S."/>
            <person name="Zhao P.X."/>
            <person name="Zhou P."/>
            <person name="Barbe V."/>
            <person name="Bardou P."/>
            <person name="Bechner M."/>
            <person name="Bellec A."/>
            <person name="Berger A."/>
            <person name="Berges H."/>
            <person name="Bidwell S."/>
            <person name="Bisseling T."/>
            <person name="Choisne N."/>
            <person name="Couloux A."/>
            <person name="Denny R."/>
            <person name="Deshpande S."/>
            <person name="Dai X."/>
            <person name="Doyle J.J."/>
            <person name="Dudez A.M."/>
            <person name="Farmer A.D."/>
            <person name="Fouteau S."/>
            <person name="Franken C."/>
            <person name="Gibelin C."/>
            <person name="Gish J."/>
            <person name="Goldstein S."/>
            <person name="Gonzalez A.J."/>
            <person name="Green P.J."/>
            <person name="Hallab A."/>
            <person name="Hartog M."/>
            <person name="Hua A."/>
            <person name="Humphray S.J."/>
            <person name="Jeong D.H."/>
            <person name="Jing Y."/>
            <person name="Jocker A."/>
            <person name="Kenton S.M."/>
            <person name="Kim D.J."/>
            <person name="Klee K."/>
            <person name="Lai H."/>
            <person name="Lang C."/>
            <person name="Lin S."/>
            <person name="Macmil S.L."/>
            <person name="Magdelenat G."/>
            <person name="Matthews L."/>
            <person name="McCorrison J."/>
            <person name="Monaghan E.L."/>
            <person name="Mun J.H."/>
            <person name="Najar F.Z."/>
            <person name="Nicholson C."/>
            <person name="Noirot C."/>
            <person name="O'Bleness M."/>
            <person name="Paule C.R."/>
            <person name="Poulain J."/>
            <person name="Prion F."/>
            <person name="Qin B."/>
            <person name="Qu C."/>
            <person name="Retzel E.F."/>
            <person name="Riddle C."/>
            <person name="Sallet E."/>
            <person name="Samain S."/>
            <person name="Samson N."/>
            <person name="Sanders I."/>
            <person name="Saurat O."/>
            <person name="Scarpelli C."/>
            <person name="Schiex T."/>
            <person name="Segurens B."/>
            <person name="Severin A.J."/>
            <person name="Sherrier D.J."/>
            <person name="Shi R."/>
            <person name="Sims S."/>
            <person name="Singer S.R."/>
            <person name="Sinharoy S."/>
            <person name="Sterck L."/>
            <person name="Viollet A."/>
            <person name="Wang B.B."/>
            <person name="Wang K."/>
            <person name="Wang M."/>
            <person name="Wang X."/>
            <person name="Warfsmann J."/>
            <person name="Weissenbach J."/>
            <person name="White D.D."/>
            <person name="White J.D."/>
            <person name="Wiley G.B."/>
            <person name="Wincker P."/>
            <person name="Xing Y."/>
            <person name="Yang L."/>
            <person name="Yao Z."/>
            <person name="Ying F."/>
            <person name="Zhai J."/>
            <person name="Zhou L."/>
            <person name="Zuber A."/>
            <person name="Denarie J."/>
            <person name="Dixon R.A."/>
            <person name="May G.D."/>
            <person name="Schwartz D.C."/>
            <person name="Rogers J."/>
            <person name="Quetier F."/>
            <person name="Town C.D."/>
            <person name="Roe B.A."/>
        </authorList>
    </citation>
    <scope>NUCLEOTIDE SEQUENCE [LARGE SCALE GENOMIC DNA]</scope>
    <source>
        <strain evidence="7">A17</strain>
        <strain evidence="8 9">cv. Jemalong A17</strain>
    </source>
</reference>
<evidence type="ECO:0000256" key="4">
    <source>
        <dbReference type="ARBA" id="ARBA00022840"/>
    </source>
</evidence>
<dbReference type="SUPFAM" id="SSF52540">
    <property type="entry name" value="P-loop containing nucleoside triphosphate hydrolases"/>
    <property type="match status" value="1"/>
</dbReference>
<dbReference type="Pfam" id="PF23247">
    <property type="entry name" value="LRR_RPS2"/>
    <property type="match status" value="2"/>
</dbReference>
<dbReference type="InterPro" id="IPR032675">
    <property type="entry name" value="LRR_dom_sf"/>
</dbReference>
<comment type="similarity">
    <text evidence="1">Belongs to the disease resistance NB-LRR family.</text>
</comment>
<protein>
    <submittedName>
        <fullName evidence="7">NB-ARC domain disease resistance protein</fullName>
    </submittedName>
</protein>
<evidence type="ECO:0000259" key="5">
    <source>
        <dbReference type="Pfam" id="PF00931"/>
    </source>
</evidence>
<evidence type="ECO:0000259" key="6">
    <source>
        <dbReference type="Pfam" id="PF23247"/>
    </source>
</evidence>
<feature type="domain" description="Disease resistance protein At4g27190-like leucine-rich repeats" evidence="6">
    <location>
        <begin position="880"/>
        <end position="1003"/>
    </location>
</feature>
<evidence type="ECO:0000256" key="2">
    <source>
        <dbReference type="ARBA" id="ARBA00022741"/>
    </source>
</evidence>
<keyword evidence="4" id="KW-0067">ATP-binding</keyword>
<dbReference type="GO" id="GO:0043531">
    <property type="term" value="F:ADP binding"/>
    <property type="evidence" value="ECO:0007669"/>
    <property type="project" value="InterPro"/>
</dbReference>
<keyword evidence="2" id="KW-0547">Nucleotide-binding</keyword>
<dbReference type="InterPro" id="IPR050905">
    <property type="entry name" value="Plant_NBS-LRR"/>
</dbReference>
<feature type="domain" description="Disease resistance protein At4g27190-like leucine-rich repeats" evidence="6">
    <location>
        <begin position="732"/>
        <end position="829"/>
    </location>
</feature>
<reference evidence="8" key="3">
    <citation type="submission" date="2015-06" db="UniProtKB">
        <authorList>
            <consortium name="EnsemblPlants"/>
        </authorList>
    </citation>
    <scope>IDENTIFICATION</scope>
    <source>
        <strain evidence="8">cv. Jemalong A17</strain>
    </source>
</reference>
<dbReference type="Gene3D" id="1.10.8.430">
    <property type="entry name" value="Helical domain of apoptotic protease-activating factors"/>
    <property type="match status" value="1"/>
</dbReference>
<dbReference type="EnsemblPlants" id="KEH16920">
    <property type="protein sequence ID" value="KEH16920"/>
    <property type="gene ID" value="MTR_0067s0070"/>
</dbReference>
<dbReference type="Gene3D" id="3.80.10.10">
    <property type="entry name" value="Ribonuclease Inhibitor"/>
    <property type="match status" value="1"/>
</dbReference>
<dbReference type="InterPro" id="IPR057135">
    <property type="entry name" value="At4g27190-like_LRR"/>
</dbReference>
<gene>
    <name evidence="7" type="ORF">MTR_0067s0070</name>
</gene>
<dbReference type="SUPFAM" id="SSF52058">
    <property type="entry name" value="L domain-like"/>
    <property type="match status" value="1"/>
</dbReference>
<sequence length="1126" mass="129876">MASFLIDLAKLYVEKCINGVIAESSYICCFTRIADDFEEERAWLEDATTTIKTRVDVATMRGEDVQANALFWEEEAEKLIQEDTKTNQKCFFGFCPHCIWRYRRGKELTNKKEQIKRLIETGEKLSIGFTARLPDVECYSPGQYIPFEISPSKYKELLDALKDDNNFITGMQGMGGTGKTTLVKEVCMKLKQSKQFTQIIHTTVSFSPDIKKIQDDIARPLGLKFDDCNESDRHKILWSRLTNGEKILLILDDVWEDIDFDEIGIPYSDNHKGCRILVTTRNILVCYRLGCSKTIQLDLLSKEDAWIMFQRHAGLSKTSNESLFEIGREIANECKRLPVAIAVIASNLEGKQHHKEWNEALNSMRSADDEILKFYKCIQFTYENMKNDNAKKLFLLCSVFREDDKISTEMLTRFGIGGGLFGEDYGSYKDARSQVVISKQVLRDSCLLLEENQNKVKMYDLIRDAALQIANREIQTVKLDGKNQKAIVEREKNIKYLFCEGRPKDVFSCKLDGSKLVILIVTVYKDEECHNVKIEVPNSFFETNNGLRVFHFLYDNDHKIPLSLPRSIESLKNIRSLLFTLVDLGDISTLGNLQSLETLDLKDCKIDELPLGIADLEKFRLLNLESCEIVRNNPFEVIERCSSLEELYFTGSFNTFCREITFPKLQSLQRFCIDEYSRPVNDSSSKYVSVVDNDEVFLSEATLKYCMQTTEVLRLRRIETGWRNLIPQIVSMDQGMKDIVELSLSCISQLRYLVDTKDIVFQGPNVVSKLVVLKLDRMENLEELFNGPVSFDFLKNLQKISIKDCKHLQSLFKFEQNLCNLKTIELQNCPMLVSLFRRLTSRNLVLLEELQIADCEGLENIITDERRDEESREEIHVDDDDHDSRASMFPKLKVLDIEGSSPLKYILPFLYTQSLPVLEAIRIRRCEELKYIFGHDYSMLSYRLCIWERVQCLPIQSYRMCNIKEIVLCHILKIKSVFILSITPKMLLETLTIKNCDELKNIILDTVDEITGGNNWGDVFPKLKSISVEDCMQLEYIIFGHDNHDHQSPSEINLRLPALKYINLCNLPGLVAMCTRQHRTTFPPLVELECNGCSHVAIKSFRDFGIHPISKSQDDAIMKDSVVKWY</sequence>
<keyword evidence="9" id="KW-1185">Reference proteome</keyword>
<dbReference type="AlphaFoldDB" id="A0A072TTQ8"/>
<dbReference type="HOGENOM" id="CLU_000427_3_2_1"/>
<dbReference type="GO" id="GO:0006952">
    <property type="term" value="P:defense response"/>
    <property type="evidence" value="ECO:0007669"/>
    <property type="project" value="UniProtKB-KW"/>
</dbReference>